<evidence type="ECO:0000313" key="4">
    <source>
        <dbReference type="EMBL" id="AJA90402.1"/>
    </source>
</evidence>
<keyword evidence="2 3" id="KW-0378">Hydrolase</keyword>
<name>A0A0A7V2F1_9SPIR</name>
<comment type="catalytic activity">
    <reaction evidence="3">
        <text>L-glutaminyl-[protein] + H2O = L-glutamyl-[protein] + NH4(+)</text>
        <dbReference type="Rhea" id="RHEA:16441"/>
        <dbReference type="Rhea" id="RHEA-COMP:10207"/>
        <dbReference type="Rhea" id="RHEA-COMP:10208"/>
        <dbReference type="ChEBI" id="CHEBI:15377"/>
        <dbReference type="ChEBI" id="CHEBI:28938"/>
        <dbReference type="ChEBI" id="CHEBI:29973"/>
        <dbReference type="ChEBI" id="CHEBI:30011"/>
        <dbReference type="EC" id="3.5.1.44"/>
    </reaction>
</comment>
<dbReference type="CDD" id="cd16352">
    <property type="entry name" value="CheD"/>
    <property type="match status" value="1"/>
</dbReference>
<dbReference type="GO" id="GO:0006935">
    <property type="term" value="P:chemotaxis"/>
    <property type="evidence" value="ECO:0007669"/>
    <property type="project" value="UniProtKB-UniRule"/>
</dbReference>
<dbReference type="AlphaFoldDB" id="A0A0A7V2F1"/>
<sequence>MLNHFNFKFKRDVTIIVPGEAFVSNKRVISTILGSCVSVVLYDESVNLIGMNHYVLVKSDLDISPAQRGRYGVYAIPMLINAMLENGANKSNLKAKLFGGTNFMAKGSVKVGLENSEFAINTLNKYRIPILAKDFDQSKSRKIFAFPENFKVIVEYPDGAKVF</sequence>
<dbReference type="HAMAP" id="MF_01440">
    <property type="entry name" value="CheD"/>
    <property type="match status" value="1"/>
</dbReference>
<dbReference type="EC" id="3.5.1.44" evidence="3"/>
<dbReference type="InterPro" id="IPR005659">
    <property type="entry name" value="Chemorcpt_Glu_NH3ase_CheD"/>
</dbReference>
<dbReference type="SUPFAM" id="SSF64438">
    <property type="entry name" value="CNF1/YfiH-like putative cysteine hydrolases"/>
    <property type="match status" value="1"/>
</dbReference>
<dbReference type="HOGENOM" id="CLU_087854_0_0_12"/>
<gene>
    <name evidence="3" type="primary">cheD</name>
    <name evidence="4" type="ORF">OY14_03005</name>
</gene>
<protein>
    <recommendedName>
        <fullName evidence="3">Probable chemoreceptor glutamine deamidase CheD</fullName>
        <ecNumber evidence="3">3.5.1.44</ecNumber>
    </recommendedName>
</protein>
<dbReference type="Proteomes" id="UP000030940">
    <property type="component" value="Chromosome"/>
</dbReference>
<dbReference type="KEGG" id="bchi:OY14_03005"/>
<dbReference type="InterPro" id="IPR038592">
    <property type="entry name" value="CheD-like_sf"/>
</dbReference>
<evidence type="ECO:0000256" key="2">
    <source>
        <dbReference type="ARBA" id="ARBA00022801"/>
    </source>
</evidence>
<dbReference type="EMBL" id="CP009910">
    <property type="protein sequence ID" value="AJA90402.1"/>
    <property type="molecule type" value="Genomic_DNA"/>
</dbReference>
<reference evidence="4 5" key="1">
    <citation type="journal article" date="2015" name="Genome Announc.">
        <title>Genome Sequence of Borrelia chilensis VA1, a South American Member of the Lyme Borreliosis Group.</title>
        <authorList>
            <person name="Huang W."/>
            <person name="Ojaimi C."/>
            <person name="Fallon J.T."/>
            <person name="Travisany D."/>
            <person name="Maass A."/>
            <person name="Ivanova L."/>
            <person name="Tomova A."/>
            <person name="Gonzalez-Acuna D."/>
            <person name="Godfrey H.P."/>
            <person name="Cabello F.C."/>
        </authorList>
    </citation>
    <scope>NUCLEOTIDE SEQUENCE [LARGE SCALE GENOMIC DNA]</scope>
    <source>
        <strain evidence="4 5">VA1</strain>
    </source>
</reference>
<dbReference type="PANTHER" id="PTHR35147:SF2">
    <property type="entry name" value="CHEMORECEPTOR GLUTAMINE DEAMIDASE CHED-RELATED"/>
    <property type="match status" value="1"/>
</dbReference>
<comment type="similarity">
    <text evidence="3">Belongs to the CheD family.</text>
</comment>
<dbReference type="NCBIfam" id="NF010017">
    <property type="entry name" value="PRK13494.1"/>
    <property type="match status" value="1"/>
</dbReference>
<dbReference type="InterPro" id="IPR011324">
    <property type="entry name" value="Cytotoxic_necrot_fac-like_cat"/>
</dbReference>
<evidence type="ECO:0000313" key="5">
    <source>
        <dbReference type="Proteomes" id="UP000030940"/>
    </source>
</evidence>
<keyword evidence="1 3" id="KW-0145">Chemotaxis</keyword>
<evidence type="ECO:0000256" key="3">
    <source>
        <dbReference type="HAMAP-Rule" id="MF_01440"/>
    </source>
</evidence>
<dbReference type="Pfam" id="PF03975">
    <property type="entry name" value="CheD"/>
    <property type="match status" value="1"/>
</dbReference>
<organism evidence="4 5">
    <name type="scientific">Borreliella chilensis</name>
    <dbReference type="NCBI Taxonomy" id="1245910"/>
    <lineage>
        <taxon>Bacteria</taxon>
        <taxon>Pseudomonadati</taxon>
        <taxon>Spirochaetota</taxon>
        <taxon>Spirochaetia</taxon>
        <taxon>Spirochaetales</taxon>
        <taxon>Borreliaceae</taxon>
        <taxon>Borreliella</taxon>
    </lineage>
</organism>
<accession>A0A0A7V2F1</accession>
<dbReference type="STRING" id="1245910.OY14_03005"/>
<keyword evidence="5" id="KW-1185">Reference proteome</keyword>
<evidence type="ECO:0000256" key="1">
    <source>
        <dbReference type="ARBA" id="ARBA00022500"/>
    </source>
</evidence>
<proteinExistence type="inferred from homology"/>
<dbReference type="GO" id="GO:0050568">
    <property type="term" value="F:protein-glutamine glutaminase activity"/>
    <property type="evidence" value="ECO:0007669"/>
    <property type="project" value="UniProtKB-UniRule"/>
</dbReference>
<comment type="function">
    <text evidence="3">Probably deamidates glutamine residues to glutamate on methyl-accepting chemotaxis receptors (MCPs), playing an important role in chemotaxis.</text>
</comment>
<dbReference type="Gene3D" id="3.30.1330.200">
    <property type="match status" value="1"/>
</dbReference>
<dbReference type="PANTHER" id="PTHR35147">
    <property type="entry name" value="CHEMORECEPTOR GLUTAMINE DEAMIDASE CHED-RELATED"/>
    <property type="match status" value="1"/>
</dbReference>